<evidence type="ECO:0000259" key="2">
    <source>
        <dbReference type="Pfam" id="PF03732"/>
    </source>
</evidence>
<dbReference type="EMBL" id="WJXA01000004">
    <property type="protein sequence ID" value="KAF7146723.1"/>
    <property type="molecule type" value="Genomic_DNA"/>
</dbReference>
<accession>A0A834H8P9</accession>
<gene>
    <name evidence="3" type="ORF">RHSIM_Rhsim04G0016900</name>
</gene>
<proteinExistence type="predicted"/>
<organism evidence="3 4">
    <name type="scientific">Rhododendron simsii</name>
    <name type="common">Sims's rhododendron</name>
    <dbReference type="NCBI Taxonomy" id="118357"/>
    <lineage>
        <taxon>Eukaryota</taxon>
        <taxon>Viridiplantae</taxon>
        <taxon>Streptophyta</taxon>
        <taxon>Embryophyta</taxon>
        <taxon>Tracheophyta</taxon>
        <taxon>Spermatophyta</taxon>
        <taxon>Magnoliopsida</taxon>
        <taxon>eudicotyledons</taxon>
        <taxon>Gunneridae</taxon>
        <taxon>Pentapetalae</taxon>
        <taxon>asterids</taxon>
        <taxon>Ericales</taxon>
        <taxon>Ericaceae</taxon>
        <taxon>Ericoideae</taxon>
        <taxon>Rhodoreae</taxon>
        <taxon>Rhododendron</taxon>
    </lineage>
</organism>
<evidence type="ECO:0000313" key="3">
    <source>
        <dbReference type="EMBL" id="KAF7146723.1"/>
    </source>
</evidence>
<reference evidence="3" key="1">
    <citation type="submission" date="2019-11" db="EMBL/GenBank/DDBJ databases">
        <authorList>
            <person name="Liu Y."/>
            <person name="Hou J."/>
            <person name="Li T.-Q."/>
            <person name="Guan C.-H."/>
            <person name="Wu X."/>
            <person name="Wu H.-Z."/>
            <person name="Ling F."/>
            <person name="Zhang R."/>
            <person name="Shi X.-G."/>
            <person name="Ren J.-P."/>
            <person name="Chen E.-F."/>
            <person name="Sun J.-M."/>
        </authorList>
    </citation>
    <scope>NUCLEOTIDE SEQUENCE</scope>
    <source>
        <strain evidence="3">Adult_tree_wgs_1</strain>
        <tissue evidence="3">Leaves</tissue>
    </source>
</reference>
<sequence>MAWNSLGPEMIKLLPNFYGFSDENPYLHIQQFEELCATLSNLDIEAVKIQFFEHSLQYEAAGWFFNLKSASKTKWQEVKKLFLEKFSLVHEMAHKLFLRKQEIVHFTQTEEESYLHYWERYNDLLSSFPCNGFDFWHIIEYFYEGMNCKTRQFVDMMCHGEFLDRADEKGWAYYNQLAKINAEFWDCNKNIGDVNSPITKEEPIVASEGDDLGLEEVLESELNNELKTQIHGFVDIEKSKEDVEASKAKNNEESSVHGEGIKRVEDDQFSQNIPKVGHASEVESDEECNKESSVHGLNSWVEPWKTQQAHFWSLIRVQAMKTKIIVVMTRGWRFRYQVTKCRMVTEMYNLNE</sequence>
<dbReference type="Pfam" id="PF03732">
    <property type="entry name" value="Retrotrans_gag"/>
    <property type="match status" value="1"/>
</dbReference>
<dbReference type="AlphaFoldDB" id="A0A834H8P9"/>
<evidence type="ECO:0000313" key="4">
    <source>
        <dbReference type="Proteomes" id="UP000626092"/>
    </source>
</evidence>
<feature type="compositionally biased region" description="Basic and acidic residues" evidence="1">
    <location>
        <begin position="244"/>
        <end position="266"/>
    </location>
</feature>
<dbReference type="Proteomes" id="UP000626092">
    <property type="component" value="Unassembled WGS sequence"/>
</dbReference>
<name>A0A834H8P9_RHOSS</name>
<keyword evidence="4" id="KW-1185">Reference proteome</keyword>
<dbReference type="OrthoDB" id="1713762at2759"/>
<protein>
    <recommendedName>
        <fullName evidence="2">Retrotransposon gag domain-containing protein</fullName>
    </recommendedName>
</protein>
<feature type="domain" description="Retrotransposon gag" evidence="2">
    <location>
        <begin position="51"/>
        <end position="147"/>
    </location>
</feature>
<dbReference type="PANTHER" id="PTHR33223:SF11">
    <property type="entry name" value="ELEMENT PROTEIN, PUTATIVE-RELATED"/>
    <property type="match status" value="1"/>
</dbReference>
<evidence type="ECO:0000256" key="1">
    <source>
        <dbReference type="SAM" id="MobiDB-lite"/>
    </source>
</evidence>
<dbReference type="InterPro" id="IPR005162">
    <property type="entry name" value="Retrotrans_gag_dom"/>
</dbReference>
<feature type="region of interest" description="Disordered" evidence="1">
    <location>
        <begin position="244"/>
        <end position="268"/>
    </location>
</feature>
<comment type="caution">
    <text evidence="3">The sequence shown here is derived from an EMBL/GenBank/DDBJ whole genome shotgun (WGS) entry which is preliminary data.</text>
</comment>
<dbReference type="PANTHER" id="PTHR33223">
    <property type="entry name" value="CCHC-TYPE DOMAIN-CONTAINING PROTEIN"/>
    <property type="match status" value="1"/>
</dbReference>